<dbReference type="InterPro" id="IPR036689">
    <property type="entry name" value="ESAT-6-like_sf"/>
</dbReference>
<accession>A0ABP8YTJ0</accession>
<evidence type="ECO:0000313" key="3">
    <source>
        <dbReference type="Proteomes" id="UP001499882"/>
    </source>
</evidence>
<keyword evidence="3" id="KW-1185">Reference proteome</keyword>
<dbReference type="Pfam" id="PF25547">
    <property type="entry name" value="WXG100_2"/>
    <property type="match status" value="1"/>
</dbReference>
<sequence length="506" mass="53958">MGFGDVAQDALEDTITELRSVLADLQGIDLWPPWDAAETIVRLVGRAFEIASQPPEPEPANLRDAADEWRLIATTVDRAHTSLGSLHDEMTTAIWEGEAGNSFRSSVTAFAGRVDAVPEAARGVATALDTMAGSMDAARKRHADAFDGLRKHLSITWDDLLPWQLADKLSGIVGEVIDAIQDLIGAYEDAARAAATARRAVTGAMDDIELPDHLPDGVSAVDVVNEWSDDGGPLDGSTLSRYDAALAGMTADERAEVRRLLESTDDPTARAWIMAAVASGLSGDALNNYADQVAQMSPSELRDLDPGNFRGDDATQPDQTTCGSSSLVMSRMENDPAYALWMQTGYDPVTGETDPRSPAERFADESQAMHVRTNLPVDRDHDLQFPWPPQAGTQPWALAAEMSADGGSGVPGTSYDVSVVDPDNRGSSFDAVVRASEGGTTVPIYVGDDTRPGHVTLVTASEGGDSLSVYDPSNGSTITVSRDDWVNGTLDVAGWSEPWFVVVPES</sequence>
<organism evidence="2 3">
    <name type="scientific">Nocardioides endophyticus</name>
    <dbReference type="NCBI Taxonomy" id="1353775"/>
    <lineage>
        <taxon>Bacteria</taxon>
        <taxon>Bacillati</taxon>
        <taxon>Actinomycetota</taxon>
        <taxon>Actinomycetes</taxon>
        <taxon>Propionibacteriales</taxon>
        <taxon>Nocardioidaceae</taxon>
        <taxon>Nocardioides</taxon>
    </lineage>
</organism>
<dbReference type="Gene3D" id="1.10.287.1060">
    <property type="entry name" value="ESAT-6-like"/>
    <property type="match status" value="1"/>
</dbReference>
<protein>
    <recommendedName>
        <fullName evidence="1">Outer membrane channel protein CpnT-like N-terminal domain-containing protein</fullName>
    </recommendedName>
</protein>
<gene>
    <name evidence="2" type="ORF">GCM10023350_18250</name>
</gene>
<evidence type="ECO:0000313" key="2">
    <source>
        <dbReference type="EMBL" id="GAA4734891.1"/>
    </source>
</evidence>
<dbReference type="EMBL" id="BAABKN010000012">
    <property type="protein sequence ID" value="GAA4734891.1"/>
    <property type="molecule type" value="Genomic_DNA"/>
</dbReference>
<dbReference type="Proteomes" id="UP001499882">
    <property type="component" value="Unassembled WGS sequence"/>
</dbReference>
<name>A0ABP8YTJ0_9ACTN</name>
<reference evidence="3" key="1">
    <citation type="journal article" date="2019" name="Int. J. Syst. Evol. Microbiol.">
        <title>The Global Catalogue of Microorganisms (GCM) 10K type strain sequencing project: providing services to taxonomists for standard genome sequencing and annotation.</title>
        <authorList>
            <consortium name="The Broad Institute Genomics Platform"/>
            <consortium name="The Broad Institute Genome Sequencing Center for Infectious Disease"/>
            <person name="Wu L."/>
            <person name="Ma J."/>
        </authorList>
    </citation>
    <scope>NUCLEOTIDE SEQUENCE [LARGE SCALE GENOMIC DNA]</scope>
    <source>
        <strain evidence="3">JCM 18532</strain>
    </source>
</reference>
<proteinExistence type="predicted"/>
<dbReference type="InterPro" id="IPR057746">
    <property type="entry name" value="CpnT-like_N"/>
</dbReference>
<feature type="domain" description="Outer membrane channel protein CpnT-like N-terminal" evidence="1">
    <location>
        <begin position="55"/>
        <end position="139"/>
    </location>
</feature>
<evidence type="ECO:0000259" key="1">
    <source>
        <dbReference type="Pfam" id="PF25547"/>
    </source>
</evidence>
<dbReference type="SUPFAM" id="SSF140453">
    <property type="entry name" value="EsxAB dimer-like"/>
    <property type="match status" value="1"/>
</dbReference>
<comment type="caution">
    <text evidence="2">The sequence shown here is derived from an EMBL/GenBank/DDBJ whole genome shotgun (WGS) entry which is preliminary data.</text>
</comment>
<dbReference type="RefSeq" id="WP_345526450.1">
    <property type="nucleotide sequence ID" value="NZ_BAABKN010000012.1"/>
</dbReference>